<comment type="similarity">
    <text evidence="4">Belongs to the biopterin-dependent aromatic amino acid hydroxylase family.</text>
</comment>
<evidence type="ECO:0000256" key="6">
    <source>
        <dbReference type="ARBA" id="ARBA00020276"/>
    </source>
</evidence>
<dbReference type="PRINTS" id="PR00372">
    <property type="entry name" value="FYWHYDRXLASE"/>
</dbReference>
<dbReference type="RefSeq" id="WP_091816425.1">
    <property type="nucleotide sequence ID" value="NZ_FOCW01000003.1"/>
</dbReference>
<dbReference type="GO" id="GO:0005506">
    <property type="term" value="F:iron ion binding"/>
    <property type="evidence" value="ECO:0007669"/>
    <property type="project" value="InterPro"/>
</dbReference>
<dbReference type="STRING" id="1121117.SAMN02745977_01628"/>
<evidence type="ECO:0000256" key="11">
    <source>
        <dbReference type="ARBA" id="ARBA00023232"/>
    </source>
</evidence>
<dbReference type="InterPro" id="IPR018301">
    <property type="entry name" value="ArAA_hydroxylase_Fe/CU_BS"/>
</dbReference>
<name>A0A1H8HWH5_9BURK</name>
<dbReference type="SUPFAM" id="SSF56534">
    <property type="entry name" value="Aromatic aminoacid monoxygenases, catalytic and oligomerization domains"/>
    <property type="match status" value="1"/>
</dbReference>
<dbReference type="NCBIfam" id="NF008877">
    <property type="entry name" value="PRK11913.1-2"/>
    <property type="match status" value="1"/>
</dbReference>
<keyword evidence="7 13" id="KW-0479">Metal-binding</keyword>
<comment type="cofactor">
    <cofactor evidence="2 13">
        <name>Fe(2+)</name>
        <dbReference type="ChEBI" id="CHEBI:29033"/>
    </cofactor>
</comment>
<dbReference type="UniPathway" id="UPA00139">
    <property type="reaction ID" value="UER00337"/>
</dbReference>
<keyword evidence="10" id="KW-0503">Monooxygenase</keyword>
<keyword evidence="11" id="KW-0585">Phenylalanine catabolism</keyword>
<dbReference type="InterPro" id="IPR001273">
    <property type="entry name" value="ArAA_hydroxylase"/>
</dbReference>
<dbReference type="Gene3D" id="1.10.800.10">
    <property type="entry name" value="Aromatic amino acid hydroxylase"/>
    <property type="match status" value="1"/>
</dbReference>
<evidence type="ECO:0000256" key="2">
    <source>
        <dbReference type="ARBA" id="ARBA00001954"/>
    </source>
</evidence>
<feature type="binding site" evidence="13">
    <location>
        <position position="212"/>
    </location>
    <ligand>
        <name>Fe cation</name>
        <dbReference type="ChEBI" id="CHEBI:24875"/>
    </ligand>
</feature>
<feature type="compositionally biased region" description="Polar residues" evidence="14">
    <location>
        <begin position="1"/>
        <end position="14"/>
    </location>
</feature>
<gene>
    <name evidence="16" type="ORF">SAMN02745977_01628</name>
</gene>
<evidence type="ECO:0000256" key="14">
    <source>
        <dbReference type="SAM" id="MobiDB-lite"/>
    </source>
</evidence>
<evidence type="ECO:0000256" key="9">
    <source>
        <dbReference type="ARBA" id="ARBA00023004"/>
    </source>
</evidence>
<dbReference type="CDD" id="cd03348">
    <property type="entry name" value="pro_PheOH"/>
    <property type="match status" value="1"/>
</dbReference>
<dbReference type="OrthoDB" id="9780502at2"/>
<feature type="domain" description="Biopterin-dependent aromatic amino acid hydroxylase family profile" evidence="15">
    <location>
        <begin position="1"/>
        <end position="327"/>
    </location>
</feature>
<feature type="region of interest" description="Disordered" evidence="14">
    <location>
        <begin position="1"/>
        <end position="55"/>
    </location>
</feature>
<comment type="pathway">
    <text evidence="3">Amino-acid degradation; L-phenylalanine degradation; acetoacetate and fumarate from L-phenylalanine: step 1/6.</text>
</comment>
<dbReference type="InterPro" id="IPR005960">
    <property type="entry name" value="Phe-4-hydroxylase_mono"/>
</dbReference>
<keyword evidence="8" id="KW-0560">Oxidoreductase</keyword>
<dbReference type="EC" id="1.14.16.1" evidence="5"/>
<evidence type="ECO:0000256" key="7">
    <source>
        <dbReference type="ARBA" id="ARBA00022723"/>
    </source>
</evidence>
<keyword evidence="17" id="KW-1185">Reference proteome</keyword>
<evidence type="ECO:0000313" key="16">
    <source>
        <dbReference type="EMBL" id="SEN60609.1"/>
    </source>
</evidence>
<evidence type="ECO:0000256" key="4">
    <source>
        <dbReference type="ARBA" id="ARBA00009712"/>
    </source>
</evidence>
<reference evidence="16 17" key="1">
    <citation type="submission" date="2016-10" db="EMBL/GenBank/DDBJ databases">
        <authorList>
            <person name="de Groot N.N."/>
        </authorList>
    </citation>
    <scope>NUCLEOTIDE SEQUENCE [LARGE SCALE GENOMIC DNA]</scope>
    <source>
        <strain evidence="16 17">DSM 15123</strain>
    </source>
</reference>
<protein>
    <recommendedName>
        <fullName evidence="6">Phenylalanine-4-hydroxylase</fullName>
        <ecNumber evidence="5">1.14.16.1</ecNumber>
    </recommendedName>
    <alternativeName>
        <fullName evidence="12">Phe-4-monooxygenase</fullName>
    </alternativeName>
</protein>
<evidence type="ECO:0000256" key="13">
    <source>
        <dbReference type="PIRSR" id="PIRSR601273-2"/>
    </source>
</evidence>
<dbReference type="InterPro" id="IPR019774">
    <property type="entry name" value="Aromatic-AA_hydroxylase_C"/>
</dbReference>
<evidence type="ECO:0000259" key="15">
    <source>
        <dbReference type="PROSITE" id="PS51410"/>
    </source>
</evidence>
<evidence type="ECO:0000256" key="1">
    <source>
        <dbReference type="ARBA" id="ARBA00001060"/>
    </source>
</evidence>
<evidence type="ECO:0000256" key="5">
    <source>
        <dbReference type="ARBA" id="ARBA00011995"/>
    </source>
</evidence>
<evidence type="ECO:0000256" key="3">
    <source>
        <dbReference type="ARBA" id="ARBA00005088"/>
    </source>
</evidence>
<keyword evidence="9 13" id="KW-0408">Iron</keyword>
<evidence type="ECO:0000256" key="8">
    <source>
        <dbReference type="ARBA" id="ARBA00023002"/>
    </source>
</evidence>
<sequence>MQEPSRSAAESDTVSGAALSHQHDAHASGEPLNQPSREKHGLAAGDAAAPPSPNWTIDQGWSSYTEAEHAVWKTLFERQTRLLPELACAAFVQGMRALPLEADRIPDFRRLSDVLMRKTGWQIVAVPGLVPDDVFFDHLANRRFPSGNFIRKPDELDYLEEPDVFHDVFGHVPMLMHPVMSDFIQAYGQGGLRAQSLGKLPQLARLYWYTVEFGLVLENGAPRIYGAGIASSFTESRFAVQSPSPNRIGFDLERVMRTNYRIDDFQESYFVLDSLDDLLHLADVDFEPLYQRLDTGPEYAPGMVLPQDRVIQRGDGSYHSARRGENL</sequence>
<organism evidence="16 17">
    <name type="scientific">Brachymonas denitrificans DSM 15123</name>
    <dbReference type="NCBI Taxonomy" id="1121117"/>
    <lineage>
        <taxon>Bacteria</taxon>
        <taxon>Pseudomonadati</taxon>
        <taxon>Pseudomonadota</taxon>
        <taxon>Betaproteobacteria</taxon>
        <taxon>Burkholderiales</taxon>
        <taxon>Comamonadaceae</taxon>
        <taxon>Brachymonas</taxon>
    </lineage>
</organism>
<comment type="catalytic activity">
    <reaction evidence="1">
        <text>(6R)-L-erythro-5,6,7,8-tetrahydrobiopterin + L-phenylalanine + O2 = (4aS,6R)-4a-hydroxy-L-erythro-5,6,7,8-tetrahydrobiopterin + L-tyrosine</text>
        <dbReference type="Rhea" id="RHEA:20273"/>
        <dbReference type="ChEBI" id="CHEBI:15379"/>
        <dbReference type="ChEBI" id="CHEBI:15642"/>
        <dbReference type="ChEBI" id="CHEBI:58095"/>
        <dbReference type="ChEBI" id="CHEBI:58315"/>
        <dbReference type="ChEBI" id="CHEBI:59560"/>
        <dbReference type="EC" id="1.14.16.1"/>
    </reaction>
</comment>
<dbReference type="Pfam" id="PF00351">
    <property type="entry name" value="Biopterin_H"/>
    <property type="match status" value="1"/>
</dbReference>
<dbReference type="PROSITE" id="PS51410">
    <property type="entry name" value="BH4_AAA_HYDROXYL_2"/>
    <property type="match status" value="1"/>
</dbReference>
<dbReference type="Proteomes" id="UP000199531">
    <property type="component" value="Unassembled WGS sequence"/>
</dbReference>
<feature type="binding site" evidence="13">
    <location>
        <position position="171"/>
    </location>
    <ligand>
        <name>Fe cation</name>
        <dbReference type="ChEBI" id="CHEBI:24875"/>
    </ligand>
</feature>
<dbReference type="PANTHER" id="PTHR11473">
    <property type="entry name" value="AROMATIC AMINO ACID HYDROXYLASE"/>
    <property type="match status" value="1"/>
</dbReference>
<dbReference type="GO" id="GO:0006559">
    <property type="term" value="P:L-phenylalanine catabolic process"/>
    <property type="evidence" value="ECO:0007669"/>
    <property type="project" value="UniProtKB-UniPathway"/>
</dbReference>
<accession>A0A1H8HWH5</accession>
<evidence type="ECO:0000256" key="12">
    <source>
        <dbReference type="ARBA" id="ARBA00029922"/>
    </source>
</evidence>
<evidence type="ECO:0000256" key="10">
    <source>
        <dbReference type="ARBA" id="ARBA00023033"/>
    </source>
</evidence>
<dbReference type="InterPro" id="IPR036951">
    <property type="entry name" value="ArAA_hydroxylase_sf"/>
</dbReference>
<evidence type="ECO:0000313" key="17">
    <source>
        <dbReference type="Proteomes" id="UP000199531"/>
    </source>
</evidence>
<dbReference type="AlphaFoldDB" id="A0A1H8HWH5"/>
<dbReference type="GO" id="GO:0004505">
    <property type="term" value="F:phenylalanine 4-monooxygenase activity"/>
    <property type="evidence" value="ECO:0007669"/>
    <property type="project" value="UniProtKB-EC"/>
</dbReference>
<proteinExistence type="inferred from homology"/>
<dbReference type="NCBIfam" id="TIGR01267">
    <property type="entry name" value="Phe4hydrox_mono"/>
    <property type="match status" value="1"/>
</dbReference>
<dbReference type="InterPro" id="IPR036329">
    <property type="entry name" value="Aro-AA_hydroxylase_C_sf"/>
</dbReference>
<dbReference type="PROSITE" id="PS00367">
    <property type="entry name" value="BH4_AAA_HYDROXYL_1"/>
    <property type="match status" value="1"/>
</dbReference>
<dbReference type="PANTHER" id="PTHR11473:SF24">
    <property type="entry name" value="PHENYLALANINE-4-HYDROXYLASE"/>
    <property type="match status" value="1"/>
</dbReference>
<feature type="binding site" evidence="13">
    <location>
        <position position="166"/>
    </location>
    <ligand>
        <name>Fe cation</name>
        <dbReference type="ChEBI" id="CHEBI:24875"/>
    </ligand>
</feature>
<dbReference type="EMBL" id="FOCW01000003">
    <property type="protein sequence ID" value="SEN60609.1"/>
    <property type="molecule type" value="Genomic_DNA"/>
</dbReference>